<dbReference type="PANTHER" id="PTHR42811">
    <property type="entry name" value="SERINE ACETYLTRANSFERASE"/>
    <property type="match status" value="1"/>
</dbReference>
<accession>A0A9D9E280</accession>
<name>A0A9D9E280_9BACT</name>
<dbReference type="Gene3D" id="1.10.3130.10">
    <property type="entry name" value="serine acetyltransferase, domain 1"/>
    <property type="match status" value="1"/>
</dbReference>
<dbReference type="InterPro" id="IPR053376">
    <property type="entry name" value="Serine_acetyltransferase"/>
</dbReference>
<dbReference type="FunFam" id="2.160.10.10:FF:000015">
    <property type="entry name" value="Serine acetyltransferase, plasmid"/>
    <property type="match status" value="1"/>
</dbReference>
<reference evidence="4" key="2">
    <citation type="journal article" date="2021" name="PeerJ">
        <title>Extensive microbial diversity within the chicken gut microbiome revealed by metagenomics and culture.</title>
        <authorList>
            <person name="Gilroy R."/>
            <person name="Ravi A."/>
            <person name="Getino M."/>
            <person name="Pursley I."/>
            <person name="Horton D.L."/>
            <person name="Alikhan N.F."/>
            <person name="Baker D."/>
            <person name="Gharbi K."/>
            <person name="Hall N."/>
            <person name="Watson M."/>
            <person name="Adriaenssens E.M."/>
            <person name="Foster-Nyarko E."/>
            <person name="Jarju S."/>
            <person name="Secka A."/>
            <person name="Antonio M."/>
            <person name="Oren A."/>
            <person name="Chaudhuri R.R."/>
            <person name="La Ragione R."/>
            <person name="Hildebrand F."/>
            <person name="Pallen M.J."/>
        </authorList>
    </citation>
    <scope>NUCLEOTIDE SEQUENCE</scope>
    <source>
        <strain evidence="4">G3-4614</strain>
    </source>
</reference>
<evidence type="ECO:0000313" key="4">
    <source>
        <dbReference type="EMBL" id="MBO8438204.1"/>
    </source>
</evidence>
<keyword evidence="3" id="KW-0012">Acyltransferase</keyword>
<dbReference type="Gene3D" id="2.160.10.10">
    <property type="entry name" value="Hexapeptide repeat proteins"/>
    <property type="match status" value="1"/>
</dbReference>
<evidence type="ECO:0000256" key="2">
    <source>
        <dbReference type="ARBA" id="ARBA00022679"/>
    </source>
</evidence>
<dbReference type="Proteomes" id="UP000823636">
    <property type="component" value="Unassembled WGS sequence"/>
</dbReference>
<evidence type="ECO:0000256" key="3">
    <source>
        <dbReference type="ARBA" id="ARBA00023315"/>
    </source>
</evidence>
<dbReference type="GO" id="GO:0008652">
    <property type="term" value="P:amino acid biosynthetic process"/>
    <property type="evidence" value="ECO:0007669"/>
    <property type="project" value="UniProtKB-KW"/>
</dbReference>
<dbReference type="CDD" id="cd03354">
    <property type="entry name" value="LbH_SAT"/>
    <property type="match status" value="1"/>
</dbReference>
<dbReference type="InterPro" id="IPR011004">
    <property type="entry name" value="Trimer_LpxA-like_sf"/>
</dbReference>
<dbReference type="AlphaFoldDB" id="A0A9D9E280"/>
<dbReference type="EMBL" id="JADIMW010000052">
    <property type="protein sequence ID" value="MBO8438204.1"/>
    <property type="molecule type" value="Genomic_DNA"/>
</dbReference>
<gene>
    <name evidence="4" type="ORF">IAC54_04815</name>
</gene>
<sequence length="304" mass="33548">MRKQEHARTITDTVNKLTQYDDVKILCNQHHEGEPKPSWHILREITELCRALIFPGYFGNSKIDSDTLKYHLGVTTEQLYRMLTEQILAGICSTRTESPVDIAKEHENAAGKAAEFIASLPEMRRILATDVIAAYNGDPAAESYEEVIFCYPAIRAISNYRMAHKLIELGVPLIPRIISELAHSETGIDIHPAARIGEYFTIDHGTGVVIGATAIIGNNVKLYQGVTLGAKSFPLDENGNPIKGIPRHPIIKDNVIIYSNATILGRITIGEGATIGGNIWVTEDVAPGEQITQIKAKQRTSENR</sequence>
<dbReference type="SUPFAM" id="SSF51161">
    <property type="entry name" value="Trimeric LpxA-like enzymes"/>
    <property type="match status" value="1"/>
</dbReference>
<proteinExistence type="predicted"/>
<comment type="caution">
    <text evidence="4">The sequence shown here is derived from an EMBL/GenBank/DDBJ whole genome shotgun (WGS) entry which is preliminary data.</text>
</comment>
<dbReference type="InterPro" id="IPR042122">
    <property type="entry name" value="Ser_AcTrfase_N_sf"/>
</dbReference>
<protein>
    <submittedName>
        <fullName evidence="4">Serine acetyltransferase</fullName>
    </submittedName>
</protein>
<keyword evidence="1" id="KW-0028">Amino-acid biosynthesis</keyword>
<dbReference type="GO" id="GO:0016746">
    <property type="term" value="F:acyltransferase activity"/>
    <property type="evidence" value="ECO:0007669"/>
    <property type="project" value="UniProtKB-KW"/>
</dbReference>
<reference evidence="4" key="1">
    <citation type="submission" date="2020-10" db="EMBL/GenBank/DDBJ databases">
        <authorList>
            <person name="Gilroy R."/>
        </authorList>
    </citation>
    <scope>NUCLEOTIDE SEQUENCE</scope>
    <source>
        <strain evidence="4">G3-4614</strain>
    </source>
</reference>
<organism evidence="4 5">
    <name type="scientific">Candidatus Caccoplasma merdipullorum</name>
    <dbReference type="NCBI Taxonomy" id="2840718"/>
    <lineage>
        <taxon>Bacteria</taxon>
        <taxon>Pseudomonadati</taxon>
        <taxon>Bacteroidota</taxon>
        <taxon>Bacteroidia</taxon>
        <taxon>Bacteroidales</taxon>
        <taxon>Bacteroidaceae</taxon>
        <taxon>Bacteroidaceae incertae sedis</taxon>
        <taxon>Candidatus Caccoplasma</taxon>
    </lineage>
</organism>
<dbReference type="InterPro" id="IPR045304">
    <property type="entry name" value="LbH_SAT"/>
</dbReference>
<keyword evidence="2" id="KW-0808">Transferase</keyword>
<evidence type="ECO:0000256" key="1">
    <source>
        <dbReference type="ARBA" id="ARBA00022605"/>
    </source>
</evidence>
<dbReference type="NCBIfam" id="NF041874">
    <property type="entry name" value="EPS_EpsC"/>
    <property type="match status" value="1"/>
</dbReference>
<evidence type="ECO:0000313" key="5">
    <source>
        <dbReference type="Proteomes" id="UP000823636"/>
    </source>
</evidence>